<dbReference type="VEuPathDB" id="FungiDB:RhiirA1_472425"/>
<accession>A0A2N1MPN0</accession>
<protein>
    <submittedName>
        <fullName evidence="2">Uncharacterized protein</fullName>
    </submittedName>
</protein>
<reference evidence="2 3" key="2">
    <citation type="submission" date="2017-10" db="EMBL/GenBank/DDBJ databases">
        <title>Extensive intraspecific genome diversity in a model arbuscular mycorrhizal fungus.</title>
        <authorList>
            <person name="Chen E.C.H."/>
            <person name="Morin E."/>
            <person name="Baudet D."/>
            <person name="Noel J."/>
            <person name="Ndikumana S."/>
            <person name="Charron P."/>
            <person name="St-Onge C."/>
            <person name="Giorgi J."/>
            <person name="Grigoriev I.V."/>
            <person name="Roux C."/>
            <person name="Martin F.M."/>
            <person name="Corradi N."/>
        </authorList>
    </citation>
    <scope>NUCLEOTIDE SEQUENCE [LARGE SCALE GENOMIC DNA]</scope>
    <source>
        <strain evidence="2 3">C2</strain>
    </source>
</reference>
<organism evidence="2 3">
    <name type="scientific">Rhizophagus irregularis</name>
    <dbReference type="NCBI Taxonomy" id="588596"/>
    <lineage>
        <taxon>Eukaryota</taxon>
        <taxon>Fungi</taxon>
        <taxon>Fungi incertae sedis</taxon>
        <taxon>Mucoromycota</taxon>
        <taxon>Glomeromycotina</taxon>
        <taxon>Glomeromycetes</taxon>
        <taxon>Glomerales</taxon>
        <taxon>Glomeraceae</taxon>
        <taxon>Rhizophagus</taxon>
    </lineage>
</organism>
<evidence type="ECO:0000256" key="1">
    <source>
        <dbReference type="SAM" id="MobiDB-lite"/>
    </source>
</evidence>
<evidence type="ECO:0000313" key="2">
    <source>
        <dbReference type="EMBL" id="PKK63548.1"/>
    </source>
</evidence>
<feature type="compositionally biased region" description="Basic and acidic residues" evidence="1">
    <location>
        <begin position="52"/>
        <end position="69"/>
    </location>
</feature>
<dbReference type="VEuPathDB" id="FungiDB:RhiirA1_472424"/>
<proteinExistence type="predicted"/>
<dbReference type="EMBL" id="LLXL01001627">
    <property type="protein sequence ID" value="PKK63548.1"/>
    <property type="molecule type" value="Genomic_DNA"/>
</dbReference>
<sequence length="677" mass="77063">MDAAMKQTVSFQGKVLFWSSPDNSNKLCHRCGKLGCAPNFCPLKLTRKRTCTRDLQDHSSSTSRRDNKTTNKHNNNNNNHTNSNPASSQHARHNTHPLPHQTLNSALSLEDANNILNLLHELQCEVANFHKRIFALKLADQQMTWIESHLGLNPIPTPNEPDLDLMQEDAPISHVPFNIQPSAKSSSPPKKEINDLKNSRVVIESKLDLLTGSIHKFISSIGGAPPDQAVTLPLSTISFNISSFNVNGLKMHGQTKIEQTSSFFSLKHISFGGIVDTHLHPKQMKFLSKHIVNYTIFSLELDTSKQILSSGGVSLFIENSLASHVQDFKSHSSHKYYPIYFNLPQLASKHIHRLFYHLLSHGYEDYTPINLSDSLGTFHHNDQITRVDYVWSCPLLKGFAFTACIFDAQDICTFDHNPRQTCRVFKFESVTESQWTEFTDKADVLCDVLPSTFSSWHINQMCEYLQSHILKAAKATLPSSPVGNNYTPKIPKELEILTQHYQVLNRLMHSIRLLRKYPLTYSAAHEHKWSIHLIRLQKILHLYKKVFAFIPTLPVSISSCRQDDFKSLLEILSNISKSLRGFHLLQEKEFKTLPSVLVWMTEIIILKLIFLLLSIQRFLALIVDIDDAVVDHFQNFMLIKSNPPTSINALPDRWSSAYQLMDDVSSSIYDSLMNPYS</sequence>
<dbReference type="VEuPathDB" id="FungiDB:RhiirA1_482493"/>
<dbReference type="Proteomes" id="UP000233469">
    <property type="component" value="Unassembled WGS sequence"/>
</dbReference>
<evidence type="ECO:0000313" key="3">
    <source>
        <dbReference type="Proteomes" id="UP000233469"/>
    </source>
</evidence>
<feature type="region of interest" description="Disordered" evidence="1">
    <location>
        <begin position="52"/>
        <end position="101"/>
    </location>
</feature>
<dbReference type="AlphaFoldDB" id="A0A2N1MPN0"/>
<gene>
    <name evidence="2" type="ORF">RhiirC2_788758</name>
</gene>
<name>A0A2N1MPN0_9GLOM</name>
<comment type="caution">
    <text evidence="2">The sequence shown here is derived from an EMBL/GenBank/DDBJ whole genome shotgun (WGS) entry which is preliminary data.</text>
</comment>
<reference evidence="2 3" key="1">
    <citation type="submission" date="2016-04" db="EMBL/GenBank/DDBJ databases">
        <title>Genome analyses suggest a sexual origin of heterokaryosis in a supposedly ancient asexual fungus.</title>
        <authorList>
            <person name="Ropars J."/>
            <person name="Sedzielewska K."/>
            <person name="Noel J."/>
            <person name="Charron P."/>
            <person name="Farinelli L."/>
            <person name="Marton T."/>
            <person name="Kruger M."/>
            <person name="Pelin A."/>
            <person name="Brachmann A."/>
            <person name="Corradi N."/>
        </authorList>
    </citation>
    <scope>NUCLEOTIDE SEQUENCE [LARGE SCALE GENOMIC DNA]</scope>
    <source>
        <strain evidence="2 3">C2</strain>
    </source>
</reference>
<feature type="compositionally biased region" description="Low complexity" evidence="1">
    <location>
        <begin position="72"/>
        <end position="82"/>
    </location>
</feature>